<gene>
    <name evidence="14" type="ORF">NLI96_g9763</name>
</gene>
<dbReference type="GO" id="GO:0016705">
    <property type="term" value="F:oxidoreductase activity, acting on paired donors, with incorporation or reduction of molecular oxygen"/>
    <property type="evidence" value="ECO:0007669"/>
    <property type="project" value="InterPro"/>
</dbReference>
<dbReference type="InterPro" id="IPR001128">
    <property type="entry name" value="Cyt_P450"/>
</dbReference>
<evidence type="ECO:0000256" key="6">
    <source>
        <dbReference type="ARBA" id="ARBA00022692"/>
    </source>
</evidence>
<dbReference type="InterPro" id="IPR002401">
    <property type="entry name" value="Cyt_P450_E_grp-I"/>
</dbReference>
<evidence type="ECO:0000256" key="9">
    <source>
        <dbReference type="ARBA" id="ARBA00023002"/>
    </source>
</evidence>
<keyword evidence="5" id="KW-0349">Heme</keyword>
<evidence type="ECO:0000256" key="2">
    <source>
        <dbReference type="ARBA" id="ARBA00004167"/>
    </source>
</evidence>
<keyword evidence="8" id="KW-1133">Transmembrane helix</keyword>
<keyword evidence="6" id="KW-0812">Transmembrane</keyword>
<dbReference type="GO" id="GO:0004497">
    <property type="term" value="F:monooxygenase activity"/>
    <property type="evidence" value="ECO:0007669"/>
    <property type="project" value="UniProtKB-KW"/>
</dbReference>
<evidence type="ECO:0000256" key="8">
    <source>
        <dbReference type="ARBA" id="ARBA00022989"/>
    </source>
</evidence>
<evidence type="ECO:0000256" key="10">
    <source>
        <dbReference type="ARBA" id="ARBA00023004"/>
    </source>
</evidence>
<dbReference type="PANTHER" id="PTHR46300">
    <property type="entry name" value="P450, PUTATIVE (EUROFUNG)-RELATED-RELATED"/>
    <property type="match status" value="1"/>
</dbReference>
<evidence type="ECO:0000313" key="15">
    <source>
        <dbReference type="Proteomes" id="UP001212997"/>
    </source>
</evidence>
<keyword evidence="10" id="KW-0408">Iron</keyword>
<evidence type="ECO:0000256" key="4">
    <source>
        <dbReference type="ARBA" id="ARBA00010617"/>
    </source>
</evidence>
<keyword evidence="13" id="KW-0732">Signal</keyword>
<dbReference type="InterPro" id="IPR036396">
    <property type="entry name" value="Cyt_P450_sf"/>
</dbReference>
<evidence type="ECO:0000256" key="11">
    <source>
        <dbReference type="ARBA" id="ARBA00023033"/>
    </source>
</evidence>
<evidence type="ECO:0000256" key="13">
    <source>
        <dbReference type="SAM" id="SignalP"/>
    </source>
</evidence>
<feature type="signal peptide" evidence="13">
    <location>
        <begin position="1"/>
        <end position="18"/>
    </location>
</feature>
<accession>A0AAD5YEX4</accession>
<dbReference type="Gene3D" id="1.10.630.10">
    <property type="entry name" value="Cytochrome P450"/>
    <property type="match status" value="1"/>
</dbReference>
<reference evidence="14" key="1">
    <citation type="submission" date="2022-07" db="EMBL/GenBank/DDBJ databases">
        <title>Genome Sequence of Physisporinus lineatus.</title>
        <authorList>
            <person name="Buettner E."/>
        </authorList>
    </citation>
    <scope>NUCLEOTIDE SEQUENCE</scope>
    <source>
        <strain evidence="14">VT162</strain>
    </source>
</reference>
<dbReference type="Proteomes" id="UP001212997">
    <property type="component" value="Unassembled WGS sequence"/>
</dbReference>
<dbReference type="EMBL" id="JANAWD010000512">
    <property type="protein sequence ID" value="KAJ3478426.1"/>
    <property type="molecule type" value="Genomic_DNA"/>
</dbReference>
<keyword evidence="15" id="KW-1185">Reference proteome</keyword>
<feature type="chain" id="PRO_5041941198" description="Cytochrome P450" evidence="13">
    <location>
        <begin position="19"/>
        <end position="452"/>
    </location>
</feature>
<comment type="cofactor">
    <cofactor evidence="1">
        <name>heme</name>
        <dbReference type="ChEBI" id="CHEBI:30413"/>
    </cofactor>
</comment>
<dbReference type="GO" id="GO:0016020">
    <property type="term" value="C:membrane"/>
    <property type="evidence" value="ECO:0007669"/>
    <property type="project" value="UniProtKB-SubCell"/>
</dbReference>
<protein>
    <recommendedName>
        <fullName evidence="16">Cytochrome P450</fullName>
    </recommendedName>
</protein>
<dbReference type="InterPro" id="IPR050364">
    <property type="entry name" value="Cytochrome_P450_fung"/>
</dbReference>
<keyword evidence="11" id="KW-0503">Monooxygenase</keyword>
<evidence type="ECO:0000256" key="5">
    <source>
        <dbReference type="ARBA" id="ARBA00022617"/>
    </source>
</evidence>
<keyword evidence="12" id="KW-0472">Membrane</keyword>
<evidence type="ECO:0008006" key="16">
    <source>
        <dbReference type="Google" id="ProtNLM"/>
    </source>
</evidence>
<dbReference type="GO" id="GO:0020037">
    <property type="term" value="F:heme binding"/>
    <property type="evidence" value="ECO:0007669"/>
    <property type="project" value="InterPro"/>
</dbReference>
<evidence type="ECO:0000256" key="7">
    <source>
        <dbReference type="ARBA" id="ARBA00022723"/>
    </source>
</evidence>
<keyword evidence="9" id="KW-0560">Oxidoreductase</keyword>
<evidence type="ECO:0000313" key="14">
    <source>
        <dbReference type="EMBL" id="KAJ3478426.1"/>
    </source>
</evidence>
<dbReference type="SUPFAM" id="SSF48264">
    <property type="entry name" value="Cytochrome P450"/>
    <property type="match status" value="1"/>
</dbReference>
<evidence type="ECO:0000256" key="3">
    <source>
        <dbReference type="ARBA" id="ARBA00005179"/>
    </source>
</evidence>
<proteinExistence type="inferred from homology"/>
<name>A0AAD5YEX4_9APHY</name>
<organism evidence="14 15">
    <name type="scientific">Meripilus lineatus</name>
    <dbReference type="NCBI Taxonomy" id="2056292"/>
    <lineage>
        <taxon>Eukaryota</taxon>
        <taxon>Fungi</taxon>
        <taxon>Dikarya</taxon>
        <taxon>Basidiomycota</taxon>
        <taxon>Agaricomycotina</taxon>
        <taxon>Agaricomycetes</taxon>
        <taxon>Polyporales</taxon>
        <taxon>Meripilaceae</taxon>
        <taxon>Meripilus</taxon>
    </lineage>
</organism>
<comment type="similarity">
    <text evidence="4">Belongs to the cytochrome P450 family.</text>
</comment>
<keyword evidence="7" id="KW-0479">Metal-binding</keyword>
<dbReference type="Pfam" id="PF00067">
    <property type="entry name" value="p450"/>
    <property type="match status" value="1"/>
</dbReference>
<sequence>MSTIIALTLWLILCACTAYQYARRRRRNYPPGPQGLPILGNLLDMPHDKEGLKYTQWAREYGDMYHLSVLGTHIFIINTPEVANDLFVKRSSNYSDRDRMTMINELMGWDFSFAMMRFGDRWKTHSKMFTTHFRFGNISSYHTTQRDCTYDLLRDLLESPQNLHDHLKHLMANAVTQIMYGIPVAKSEDHYAAVADQAFNAMTNAASPGTFLVDVFPILKHAPAWLPGADFQRKAKEWKKLTLEMVDAPYRAAQRATVEGNVRRCFVTEVTSDLERLGANKDQYEVLRNCAGLGFAAGVQTTSTSLMSLFLALMLYPDVQKRAQDELDRVCNGRLPDFSDRPALPYVDALCAELSRWGVVAPLGVPHVASRDDVYRGYDIPAGSIMIDAQIFITAASILRVFVIKPLPGPWSVRPKYEDLFSFRPESHPIPFKCQIIPRGESEIRLIQNSLP</sequence>
<evidence type="ECO:0000256" key="1">
    <source>
        <dbReference type="ARBA" id="ARBA00001971"/>
    </source>
</evidence>
<comment type="caution">
    <text evidence="14">The sequence shown here is derived from an EMBL/GenBank/DDBJ whole genome shotgun (WGS) entry which is preliminary data.</text>
</comment>
<comment type="subcellular location">
    <subcellularLocation>
        <location evidence="2">Membrane</location>
        <topology evidence="2">Single-pass membrane protein</topology>
    </subcellularLocation>
</comment>
<dbReference type="GO" id="GO:0005506">
    <property type="term" value="F:iron ion binding"/>
    <property type="evidence" value="ECO:0007669"/>
    <property type="project" value="InterPro"/>
</dbReference>
<dbReference type="PANTHER" id="PTHR46300:SF7">
    <property type="entry name" value="P450, PUTATIVE (EUROFUNG)-RELATED"/>
    <property type="match status" value="1"/>
</dbReference>
<dbReference type="AlphaFoldDB" id="A0AAD5YEX4"/>
<evidence type="ECO:0000256" key="12">
    <source>
        <dbReference type="ARBA" id="ARBA00023136"/>
    </source>
</evidence>
<dbReference type="PRINTS" id="PR00463">
    <property type="entry name" value="EP450I"/>
</dbReference>
<comment type="pathway">
    <text evidence="3">Secondary metabolite biosynthesis.</text>
</comment>